<evidence type="ECO:0000256" key="4">
    <source>
        <dbReference type="ARBA" id="ARBA00023136"/>
    </source>
</evidence>
<comment type="subcellular location">
    <subcellularLocation>
        <location evidence="1">Membrane</location>
        <topology evidence="1">Multi-pass membrane protein</topology>
    </subcellularLocation>
</comment>
<name>A0A318QRL2_9PROT</name>
<dbReference type="AlphaFoldDB" id="A0A318QRL2"/>
<dbReference type="Proteomes" id="UP000247609">
    <property type="component" value="Unassembled WGS sequence"/>
</dbReference>
<evidence type="ECO:0000256" key="5">
    <source>
        <dbReference type="SAM" id="Phobius"/>
    </source>
</evidence>
<keyword evidence="2 5" id="KW-0812">Transmembrane</keyword>
<feature type="transmembrane region" description="Helical" evidence="5">
    <location>
        <begin position="16"/>
        <end position="42"/>
    </location>
</feature>
<keyword evidence="4 5" id="KW-0472">Membrane</keyword>
<gene>
    <name evidence="6" type="ORF">C3920_13910</name>
    <name evidence="7" type="ORF">CFR71_09675</name>
</gene>
<evidence type="ECO:0000256" key="1">
    <source>
        <dbReference type="ARBA" id="ARBA00004141"/>
    </source>
</evidence>
<keyword evidence="3 5" id="KW-1133">Transmembrane helix</keyword>
<dbReference type="EMBL" id="PRCW01000117">
    <property type="protein sequence ID" value="PYD46686.1"/>
    <property type="molecule type" value="Genomic_DNA"/>
</dbReference>
<feature type="transmembrane region" description="Helical" evidence="5">
    <location>
        <begin position="131"/>
        <end position="153"/>
    </location>
</feature>
<feature type="transmembrane region" description="Helical" evidence="5">
    <location>
        <begin position="80"/>
        <end position="102"/>
    </location>
</feature>
<dbReference type="InterPro" id="IPR035906">
    <property type="entry name" value="MetI-like_sf"/>
</dbReference>
<reference evidence="6 9" key="2">
    <citation type="submission" date="2018-02" db="EMBL/GenBank/DDBJ databases">
        <authorList>
            <person name="Skraban J."/>
            <person name="Trcek J."/>
        </authorList>
    </citation>
    <scope>NUCLEOTIDE SEQUENCE [LARGE SCALE GENOMIC DNA]</scope>
    <source>
        <strain evidence="6 9">AV446</strain>
    </source>
</reference>
<dbReference type="Proteomes" id="UP000248116">
    <property type="component" value="Unassembled WGS sequence"/>
</dbReference>
<protein>
    <submittedName>
        <fullName evidence="7">Uncharacterized protein</fullName>
    </submittedName>
</protein>
<evidence type="ECO:0000256" key="3">
    <source>
        <dbReference type="ARBA" id="ARBA00022989"/>
    </source>
</evidence>
<proteinExistence type="predicted"/>
<dbReference type="SUPFAM" id="SSF161098">
    <property type="entry name" value="MetI-like"/>
    <property type="match status" value="1"/>
</dbReference>
<dbReference type="GO" id="GO:0016020">
    <property type="term" value="C:membrane"/>
    <property type="evidence" value="ECO:0007669"/>
    <property type="project" value="UniProtKB-SubCell"/>
</dbReference>
<dbReference type="EMBL" id="NOXG01000010">
    <property type="protein sequence ID" value="PYD75353.1"/>
    <property type="molecule type" value="Genomic_DNA"/>
</dbReference>
<evidence type="ECO:0000256" key="2">
    <source>
        <dbReference type="ARBA" id="ARBA00022692"/>
    </source>
</evidence>
<sequence length="163" mass="17073">MMPHSPVLVAGPFDTLILDTAVCAVTAFMLMVLIVGTCMMARSRRAWISAGMRGVLLALLLPGVAGAAYLPLFMPRAEGLVLSVLQGVLLCPLVTLFPLWALERLPANVSRTAWGLGAGPWMQVRMLWLPLLGPALMLSACAGVVTSLMAAMADLGRGMGVGG</sequence>
<comment type="caution">
    <text evidence="7">The sequence shown here is derived from an EMBL/GenBank/DDBJ whole genome shotgun (WGS) entry which is preliminary data.</text>
</comment>
<keyword evidence="9" id="KW-1185">Reference proteome</keyword>
<evidence type="ECO:0000313" key="9">
    <source>
        <dbReference type="Proteomes" id="UP000248116"/>
    </source>
</evidence>
<organism evidence="7 8">
    <name type="scientific">Novacetimonas pomaceti</name>
    <dbReference type="NCBI Taxonomy" id="2021998"/>
    <lineage>
        <taxon>Bacteria</taxon>
        <taxon>Pseudomonadati</taxon>
        <taxon>Pseudomonadota</taxon>
        <taxon>Alphaproteobacteria</taxon>
        <taxon>Acetobacterales</taxon>
        <taxon>Acetobacteraceae</taxon>
        <taxon>Novacetimonas</taxon>
    </lineage>
</organism>
<dbReference type="RefSeq" id="WP_110530579.1">
    <property type="nucleotide sequence ID" value="NZ_NOXG01000010.1"/>
</dbReference>
<accession>A0A318QRL2</accession>
<evidence type="ECO:0000313" key="8">
    <source>
        <dbReference type="Proteomes" id="UP000247609"/>
    </source>
</evidence>
<evidence type="ECO:0000313" key="6">
    <source>
        <dbReference type="EMBL" id="PYD46686.1"/>
    </source>
</evidence>
<feature type="transmembrane region" description="Helical" evidence="5">
    <location>
        <begin position="54"/>
        <end position="74"/>
    </location>
</feature>
<reference evidence="7 8" key="1">
    <citation type="submission" date="2017-07" db="EMBL/GenBank/DDBJ databases">
        <title>A draft genome sequence of Komagataeibacter sp. T5K1.</title>
        <authorList>
            <person name="Skraban J."/>
            <person name="Cleenwerck I."/>
            <person name="Vandamme P."/>
            <person name="Trcek J."/>
        </authorList>
    </citation>
    <scope>NUCLEOTIDE SEQUENCE [LARGE SCALE GENOMIC DNA]</scope>
    <source>
        <strain evidence="7 8">T5K1</strain>
    </source>
</reference>
<evidence type="ECO:0000313" key="7">
    <source>
        <dbReference type="EMBL" id="PYD75353.1"/>
    </source>
</evidence>